<proteinExistence type="predicted"/>
<sequence length="140" mass="15617">MHHILYLSQVSASLCEDALQSLLEKSRVNNQERNITGILLYCAPQFMQLLEGEEVDVARLYSKLAQDPRHTGLIKLADKPVTHRSFAEWSMAFETVSEEKFTYLSGYLPVAQVDFTTASFSGSDSALLQMAKAFVCAPPL</sequence>
<dbReference type="Proteomes" id="UP000830401">
    <property type="component" value="Plasmid unnamed5"/>
</dbReference>
<dbReference type="SMART" id="SM01034">
    <property type="entry name" value="BLUF"/>
    <property type="match status" value="1"/>
</dbReference>
<dbReference type="RefSeq" id="WP_245127262.1">
    <property type="nucleotide sequence ID" value="NZ_CP095066.1"/>
</dbReference>
<name>A0ABY4GEY1_9BACT</name>
<dbReference type="Gene3D" id="3.30.70.100">
    <property type="match status" value="1"/>
</dbReference>
<feature type="domain" description="BLUF" evidence="1">
    <location>
        <begin position="1"/>
        <end position="92"/>
    </location>
</feature>
<dbReference type="InterPro" id="IPR036046">
    <property type="entry name" value="Acylphosphatase-like_dom_sf"/>
</dbReference>
<reference evidence="2" key="1">
    <citation type="submission" date="2022-04" db="EMBL/GenBank/DDBJ databases">
        <title>Hymenobacter sp. isolated from the air.</title>
        <authorList>
            <person name="Won M."/>
            <person name="Lee C.-M."/>
            <person name="Woen H.-Y."/>
            <person name="Kwon S.-W."/>
        </authorList>
    </citation>
    <scope>NUCLEOTIDE SEQUENCE</scope>
    <source>
        <strain evidence="2">5420S-77</strain>
        <plasmid evidence="2">unnamed5</plasmid>
    </source>
</reference>
<gene>
    <name evidence="2" type="ORF">MUN86_28805</name>
</gene>
<dbReference type="InterPro" id="IPR007024">
    <property type="entry name" value="BLUF_domain"/>
</dbReference>
<organism evidence="2 3">
    <name type="scientific">Hymenobacter volaticus</name>
    <dbReference type="NCBI Taxonomy" id="2932254"/>
    <lineage>
        <taxon>Bacteria</taxon>
        <taxon>Pseudomonadati</taxon>
        <taxon>Bacteroidota</taxon>
        <taxon>Cytophagia</taxon>
        <taxon>Cytophagales</taxon>
        <taxon>Hymenobacteraceae</taxon>
        <taxon>Hymenobacter</taxon>
    </lineage>
</organism>
<geneLocation type="plasmid" evidence="2 3">
    <name>unnamed5</name>
</geneLocation>
<protein>
    <submittedName>
        <fullName evidence="2">BLUF domain-containing protein</fullName>
    </submittedName>
</protein>
<dbReference type="PROSITE" id="PS50925">
    <property type="entry name" value="BLUF"/>
    <property type="match status" value="1"/>
</dbReference>
<keyword evidence="3" id="KW-1185">Reference proteome</keyword>
<accession>A0ABY4GEY1</accession>
<evidence type="ECO:0000259" key="1">
    <source>
        <dbReference type="PROSITE" id="PS50925"/>
    </source>
</evidence>
<evidence type="ECO:0000313" key="3">
    <source>
        <dbReference type="Proteomes" id="UP000830401"/>
    </source>
</evidence>
<dbReference type="SUPFAM" id="SSF54975">
    <property type="entry name" value="Acylphosphatase/BLUF domain-like"/>
    <property type="match status" value="1"/>
</dbReference>
<evidence type="ECO:0000313" key="2">
    <source>
        <dbReference type="EMBL" id="UOQ69480.1"/>
    </source>
</evidence>
<dbReference type="EMBL" id="CP095066">
    <property type="protein sequence ID" value="UOQ69480.1"/>
    <property type="molecule type" value="Genomic_DNA"/>
</dbReference>
<keyword evidence="2" id="KW-0614">Plasmid</keyword>
<dbReference type="Pfam" id="PF04940">
    <property type="entry name" value="BLUF"/>
    <property type="match status" value="1"/>
</dbReference>